<organism evidence="2 3">
    <name type="scientific">Mytilus edulis</name>
    <name type="common">Blue mussel</name>
    <dbReference type="NCBI Taxonomy" id="6550"/>
    <lineage>
        <taxon>Eukaryota</taxon>
        <taxon>Metazoa</taxon>
        <taxon>Spiralia</taxon>
        <taxon>Lophotrochozoa</taxon>
        <taxon>Mollusca</taxon>
        <taxon>Bivalvia</taxon>
        <taxon>Autobranchia</taxon>
        <taxon>Pteriomorphia</taxon>
        <taxon>Mytilida</taxon>
        <taxon>Mytiloidea</taxon>
        <taxon>Mytilidae</taxon>
        <taxon>Mytilinae</taxon>
        <taxon>Mytilus</taxon>
    </lineage>
</organism>
<dbReference type="Pfam" id="PF13921">
    <property type="entry name" value="Myb_DNA-bind_6"/>
    <property type="match status" value="1"/>
</dbReference>
<keyword evidence="3" id="KW-1185">Reference proteome</keyword>
<reference evidence="2" key="1">
    <citation type="submission" date="2021-03" db="EMBL/GenBank/DDBJ databases">
        <authorList>
            <person name="Bekaert M."/>
        </authorList>
    </citation>
    <scope>NUCLEOTIDE SEQUENCE</scope>
</reference>
<dbReference type="OrthoDB" id="5987348at2759"/>
<dbReference type="AlphaFoldDB" id="A0A8S3VJC4"/>
<feature type="domain" description="Myb-like" evidence="1">
    <location>
        <begin position="39"/>
        <end position="98"/>
    </location>
</feature>
<dbReference type="Pfam" id="PF20231">
    <property type="entry name" value="DUF6589"/>
    <property type="match status" value="2"/>
</dbReference>
<name>A0A8S3VJC4_MYTED</name>
<dbReference type="PROSITE" id="PS50090">
    <property type="entry name" value="MYB_LIKE"/>
    <property type="match status" value="1"/>
</dbReference>
<sequence>MADITYLEMEGFLKRKRENTASPSISPLNKKKPEICSVDRNNNYNKWTPEEKENLLATVTECTFNDSTEWKSVTESLNVMFGSNRTAKSCQNQYKRIMAFKDSENKVEMVNASCQTDISLNPNDNFVFMKMDEEILELRTNSSDSHDSVDTAYESESSSSVLRTMLLDDSFLPCLTSTPKKHEKIVDEKGEGKVMPKENKARVGSDHNYISSLQIKPAKRHIGAPGKRVEKFNKIIPHLTDTTKSKVITTKDIVMLRHTMSTTRNTKNMSKIIMSIEPLREEILDNISNSVGDRPNEMRNKKKGYTSYLMEKGPESLEELNFEKVIEEMKQKFPEVLQILICIMLPKEKRSSEIALANILPRLAMIYGMIMQSRYHELSRIQRVIAMCLADNICDQSVYDRLNRLGVSSSYCVAVDTITKLGKRYTGFLVKFLEEGKFIRLIGDNLNFTVGTSHETKSQHKHMVHMFTSLALISDHHFLTKPVEPEISLNHLSIDNILLSKKEYKMIRHEVIGLIIDTAVKFLPNISFLKESKSLEYISAKTEVIPLPCLPYNENKYQDDVKILAWYQQLLDTIKKEAGADADLKFVIGGDQLTRERLSEAMLLRFGNIDPQDQFSHIGRCVAEFFHLGMNYLEKVIFGELWNVEGVVEKGTLRGECERLSRKTVDPKVMKAYEADKDFVDNYLSANNPTEINEYIELLLDNGQTIHIPVAVSEYTFKQLKPDKVKDYAHYSLEVGLTFRYFLNLCKEPVREQFLPLLKMMMVQLRGHSICAKYPKEILRMLVQQYSVMGLQEACQVFSASFVNLHGRKDGNVPADLVQEWNVKESKNTLNICFQTKKIQQLNIRLQLYQAYTKLQVTLTLKLELLLEPNDTKIKAMMMKYVLLWRI</sequence>
<evidence type="ECO:0000313" key="2">
    <source>
        <dbReference type="EMBL" id="CAG2257316.1"/>
    </source>
</evidence>
<accession>A0A8S3VJC4</accession>
<evidence type="ECO:0000259" key="1">
    <source>
        <dbReference type="PROSITE" id="PS50090"/>
    </source>
</evidence>
<dbReference type="InterPro" id="IPR009057">
    <property type="entry name" value="Homeodomain-like_sf"/>
</dbReference>
<protein>
    <recommendedName>
        <fullName evidence="1">Myb-like domain-containing protein</fullName>
    </recommendedName>
</protein>
<dbReference type="InterPro" id="IPR046496">
    <property type="entry name" value="DUF6589"/>
</dbReference>
<dbReference type="CDD" id="cd00167">
    <property type="entry name" value="SANT"/>
    <property type="match status" value="1"/>
</dbReference>
<evidence type="ECO:0000313" key="3">
    <source>
        <dbReference type="Proteomes" id="UP000683360"/>
    </source>
</evidence>
<proteinExistence type="predicted"/>
<dbReference type="Proteomes" id="UP000683360">
    <property type="component" value="Unassembled WGS sequence"/>
</dbReference>
<dbReference type="SUPFAM" id="SSF46689">
    <property type="entry name" value="Homeodomain-like"/>
    <property type="match status" value="1"/>
</dbReference>
<dbReference type="InterPro" id="IPR001005">
    <property type="entry name" value="SANT/Myb"/>
</dbReference>
<comment type="caution">
    <text evidence="2">The sequence shown here is derived from an EMBL/GenBank/DDBJ whole genome shotgun (WGS) entry which is preliminary data.</text>
</comment>
<dbReference type="EMBL" id="CAJPWZ010003325">
    <property type="protein sequence ID" value="CAG2257316.1"/>
    <property type="molecule type" value="Genomic_DNA"/>
</dbReference>
<dbReference type="Gene3D" id="1.10.10.60">
    <property type="entry name" value="Homeodomain-like"/>
    <property type="match status" value="1"/>
</dbReference>
<gene>
    <name evidence="2" type="ORF">MEDL_68594</name>
</gene>
<dbReference type="SMART" id="SM00717">
    <property type="entry name" value="SANT"/>
    <property type="match status" value="1"/>
</dbReference>